<dbReference type="Proteomes" id="UP000050523">
    <property type="component" value="Unassembled WGS sequence"/>
</dbReference>
<gene>
    <name evidence="1" type="ORF">ALO43_02862</name>
</gene>
<reference evidence="1 2" key="1">
    <citation type="submission" date="2015-09" db="EMBL/GenBank/DDBJ databases">
        <title>Genome announcement of multiple Pseudomonas syringae strains.</title>
        <authorList>
            <person name="Thakur S."/>
            <person name="Wang P.W."/>
            <person name="Gong Y."/>
            <person name="Weir B.S."/>
            <person name="Guttman D.S."/>
        </authorList>
    </citation>
    <scope>NUCLEOTIDE SEQUENCE [LARGE SCALE GENOMIC DNA]</scope>
    <source>
        <strain evidence="1 2">ICMP9151</strain>
    </source>
</reference>
<sequence length="89" mass="9872">MLSAFADHSQLTQNDSGIRYCMRSNVISPCWLCYGQYCSQMRQISAHRPNLLLLVKVSINYLIDADLLAIHAFIAPAMANSGIASFIHA</sequence>
<evidence type="ECO:0000313" key="1">
    <source>
        <dbReference type="EMBL" id="KPY93161.1"/>
    </source>
</evidence>
<dbReference type="EMBL" id="LJRO01000425">
    <property type="protein sequence ID" value="KPY93161.1"/>
    <property type="molecule type" value="Genomic_DNA"/>
</dbReference>
<comment type="caution">
    <text evidence="1">The sequence shown here is derived from an EMBL/GenBank/DDBJ whole genome shotgun (WGS) entry which is preliminary data.</text>
</comment>
<proteinExistence type="predicted"/>
<accession>A0AA40P0N3</accession>
<protein>
    <submittedName>
        <fullName evidence="1">Uncharacterized protein</fullName>
    </submittedName>
</protein>
<evidence type="ECO:0000313" key="2">
    <source>
        <dbReference type="Proteomes" id="UP000050523"/>
    </source>
</evidence>
<organism evidence="1 2">
    <name type="scientific">Pseudomonas tremae</name>
    <dbReference type="NCBI Taxonomy" id="200454"/>
    <lineage>
        <taxon>Bacteria</taxon>
        <taxon>Pseudomonadati</taxon>
        <taxon>Pseudomonadota</taxon>
        <taxon>Gammaproteobacteria</taxon>
        <taxon>Pseudomonadales</taxon>
        <taxon>Pseudomonadaceae</taxon>
        <taxon>Pseudomonas</taxon>
    </lineage>
</organism>
<name>A0AA40P0N3_9PSED</name>
<dbReference type="AlphaFoldDB" id="A0AA40P0N3"/>